<keyword evidence="2" id="KW-1133">Transmembrane helix</keyword>
<reference evidence="3 4" key="1">
    <citation type="submission" date="2019-09" db="EMBL/GenBank/DDBJ databases">
        <title>Whole-genome sequence of the purple sulfur bacterium Thiohalocapsa marina DSM 19078.</title>
        <authorList>
            <person name="Kyndt J.A."/>
            <person name="Meyer T.E."/>
        </authorList>
    </citation>
    <scope>NUCLEOTIDE SEQUENCE [LARGE SCALE GENOMIC DNA]</scope>
    <source>
        <strain evidence="3 4">DSM 19078</strain>
    </source>
</reference>
<keyword evidence="4" id="KW-1185">Reference proteome</keyword>
<evidence type="ECO:0000313" key="3">
    <source>
        <dbReference type="EMBL" id="KAA6187828.1"/>
    </source>
</evidence>
<dbReference type="Proteomes" id="UP000322981">
    <property type="component" value="Unassembled WGS sequence"/>
</dbReference>
<feature type="compositionally biased region" description="Basic and acidic residues" evidence="1">
    <location>
        <begin position="1"/>
        <end position="11"/>
    </location>
</feature>
<feature type="region of interest" description="Disordered" evidence="1">
    <location>
        <begin position="339"/>
        <end position="361"/>
    </location>
</feature>
<dbReference type="RefSeq" id="WP_150089456.1">
    <property type="nucleotide sequence ID" value="NZ_JBFUOH010000103.1"/>
</dbReference>
<gene>
    <name evidence="3" type="ORF">F2Q65_00885</name>
</gene>
<dbReference type="OrthoDB" id="9154001at2"/>
<evidence type="ECO:0000313" key="4">
    <source>
        <dbReference type="Proteomes" id="UP000322981"/>
    </source>
</evidence>
<feature type="region of interest" description="Disordered" evidence="1">
    <location>
        <begin position="1"/>
        <end position="29"/>
    </location>
</feature>
<protein>
    <submittedName>
        <fullName evidence="3">Uncharacterized protein</fullName>
    </submittedName>
</protein>
<sequence length="361" mass="40540">MTQVRIKHDPPRLIPEASPSRSRKSTTPLTHHEILTLMAPFSRRGLHADLGASRREDRLLRFRPVPLAPTDALPIALESVLTLELDQDNRHRLVRRVTDASGLAAMAVVEGGDVEQLLALMEAIPPRRQFGVHGGVPLARSYVILAGDEEDGGPRAVFTEAEAVVEGVRIAFKADRFRGAPVELKLTAPPGLLLDVPEDLIAVIGWRWRPLRRIVSYWRGAIRVATREPERTADIERRLGPTIEHLAATLRRAPAQFHGRHLRSRWRVTFQRAIPLLTGLFILAITPGIQWLEMDDDSILRMLIFHAPPFLLVGFFLMREMPRLEIPPLPRPLRQQDWFKPLDSKAPRPAGAGKAMAEAET</sequence>
<name>A0A5M8FVH4_9GAMM</name>
<comment type="caution">
    <text evidence="3">The sequence shown here is derived from an EMBL/GenBank/DDBJ whole genome shotgun (WGS) entry which is preliminary data.</text>
</comment>
<proteinExistence type="predicted"/>
<accession>A0A5M8FVH4</accession>
<organism evidence="3 4">
    <name type="scientific">Thiohalocapsa marina</name>
    <dbReference type="NCBI Taxonomy" id="424902"/>
    <lineage>
        <taxon>Bacteria</taxon>
        <taxon>Pseudomonadati</taxon>
        <taxon>Pseudomonadota</taxon>
        <taxon>Gammaproteobacteria</taxon>
        <taxon>Chromatiales</taxon>
        <taxon>Chromatiaceae</taxon>
        <taxon>Thiohalocapsa</taxon>
    </lineage>
</organism>
<evidence type="ECO:0000256" key="2">
    <source>
        <dbReference type="SAM" id="Phobius"/>
    </source>
</evidence>
<keyword evidence="2" id="KW-0812">Transmembrane</keyword>
<keyword evidence="2" id="KW-0472">Membrane</keyword>
<evidence type="ECO:0000256" key="1">
    <source>
        <dbReference type="SAM" id="MobiDB-lite"/>
    </source>
</evidence>
<feature type="transmembrane region" description="Helical" evidence="2">
    <location>
        <begin position="298"/>
        <end position="318"/>
    </location>
</feature>
<dbReference type="EMBL" id="VWXX01000001">
    <property type="protein sequence ID" value="KAA6187828.1"/>
    <property type="molecule type" value="Genomic_DNA"/>
</dbReference>
<dbReference type="AlphaFoldDB" id="A0A5M8FVH4"/>
<feature type="transmembrane region" description="Helical" evidence="2">
    <location>
        <begin position="273"/>
        <end position="292"/>
    </location>
</feature>